<comment type="caution">
    <text evidence="4">The sequence shown here is derived from an EMBL/GenBank/DDBJ whole genome shotgun (WGS) entry which is preliminary data.</text>
</comment>
<keyword evidence="2" id="KW-0732">Signal</keyword>
<accession>A0A927A2J2</accession>
<evidence type="ECO:0000313" key="4">
    <source>
        <dbReference type="EMBL" id="MBD2295448.1"/>
    </source>
</evidence>
<dbReference type="InterPro" id="IPR039417">
    <property type="entry name" value="Peptidase_C1A_papain-like"/>
</dbReference>
<dbReference type="Gene3D" id="3.90.70.10">
    <property type="entry name" value="Cysteine proteinases"/>
    <property type="match status" value="1"/>
</dbReference>
<protein>
    <submittedName>
        <fullName evidence="4">Cathepsin L</fullName>
    </submittedName>
</protein>
<dbReference type="InterPro" id="IPR025660">
    <property type="entry name" value="Pept_his_AS"/>
</dbReference>
<gene>
    <name evidence="4" type="ORF">H6G06_18715</name>
</gene>
<dbReference type="InterPro" id="IPR013128">
    <property type="entry name" value="Peptidase_C1A"/>
</dbReference>
<dbReference type="SUPFAM" id="SSF54001">
    <property type="entry name" value="Cysteine proteinases"/>
    <property type="match status" value="1"/>
</dbReference>
<proteinExistence type="inferred from homology"/>
<sequence>MKNSKFLQISAATLLSLGILQNVSLAQPIRPTNAQLKIPSSANVELSQIKINPLYLEREQKAPLTIKNQLVELRRDIQVKNLTFQVGYTTALDYKLEQLAATKAPNDLPAQASTQNALAAQILNIDLAERDKFERLNPGKIPEIQLINSRGCFASAKSFDWRNLNKVTPVRNQGGCGSCWAFATLGAYEGNNLIRNNTQADASEQHIINWGGAGSCGGGWWSNAFNFLINNGTATESTVPYTATNNTYNSSASTPYRSIAWGYVKPDGGIPTVEAMKQAMCKHGPLTVAVRVTPAFQAYTGGVFNEQANGAINHGVTLIGWDDNKKAWLIKNSWGTGWGDNGYMWIAYNSNSIGYGAAWTQARSNFYKLSPDLLKKLNLNLIRPNPGIIPQ</sequence>
<comment type="similarity">
    <text evidence="1">Belongs to the peptidase C1 family.</text>
</comment>
<evidence type="ECO:0000259" key="3">
    <source>
        <dbReference type="SMART" id="SM00645"/>
    </source>
</evidence>
<feature type="signal peptide" evidence="2">
    <location>
        <begin position="1"/>
        <end position="26"/>
    </location>
</feature>
<dbReference type="PANTHER" id="PTHR12411">
    <property type="entry name" value="CYSTEINE PROTEASE FAMILY C1-RELATED"/>
    <property type="match status" value="1"/>
</dbReference>
<dbReference type="AlphaFoldDB" id="A0A927A2J2"/>
<dbReference type="InterPro" id="IPR000668">
    <property type="entry name" value="Peptidase_C1A_C"/>
</dbReference>
<feature type="domain" description="Peptidase C1A papain C-terminal" evidence="3">
    <location>
        <begin position="155"/>
        <end position="357"/>
    </location>
</feature>
<evidence type="ECO:0000256" key="2">
    <source>
        <dbReference type="SAM" id="SignalP"/>
    </source>
</evidence>
<keyword evidence="5" id="KW-1185">Reference proteome</keyword>
<dbReference type="InterPro" id="IPR000169">
    <property type="entry name" value="Pept_cys_AS"/>
</dbReference>
<dbReference type="RefSeq" id="WP_190562837.1">
    <property type="nucleotide sequence ID" value="NZ_JACJQU010000012.1"/>
</dbReference>
<dbReference type="GO" id="GO:0008234">
    <property type="term" value="F:cysteine-type peptidase activity"/>
    <property type="evidence" value="ECO:0007669"/>
    <property type="project" value="InterPro"/>
</dbReference>
<dbReference type="Pfam" id="PF00112">
    <property type="entry name" value="Peptidase_C1"/>
    <property type="match status" value="1"/>
</dbReference>
<dbReference type="CDD" id="cd02248">
    <property type="entry name" value="Peptidase_C1A"/>
    <property type="match status" value="1"/>
</dbReference>
<organism evidence="4 5">
    <name type="scientific">Anabaena sphaerica FACHB-251</name>
    <dbReference type="NCBI Taxonomy" id="2692883"/>
    <lineage>
        <taxon>Bacteria</taxon>
        <taxon>Bacillati</taxon>
        <taxon>Cyanobacteriota</taxon>
        <taxon>Cyanophyceae</taxon>
        <taxon>Nostocales</taxon>
        <taxon>Nostocaceae</taxon>
        <taxon>Anabaena</taxon>
    </lineage>
</organism>
<feature type="chain" id="PRO_5038116076" evidence="2">
    <location>
        <begin position="27"/>
        <end position="391"/>
    </location>
</feature>
<evidence type="ECO:0000313" key="5">
    <source>
        <dbReference type="Proteomes" id="UP000662185"/>
    </source>
</evidence>
<dbReference type="Proteomes" id="UP000662185">
    <property type="component" value="Unassembled WGS sequence"/>
</dbReference>
<name>A0A927A2J2_9NOST</name>
<dbReference type="EMBL" id="JACJQU010000012">
    <property type="protein sequence ID" value="MBD2295448.1"/>
    <property type="molecule type" value="Genomic_DNA"/>
</dbReference>
<dbReference type="GO" id="GO:0006508">
    <property type="term" value="P:proteolysis"/>
    <property type="evidence" value="ECO:0007669"/>
    <property type="project" value="InterPro"/>
</dbReference>
<dbReference type="PRINTS" id="PR00705">
    <property type="entry name" value="PAPAIN"/>
</dbReference>
<dbReference type="PROSITE" id="PS00639">
    <property type="entry name" value="THIOL_PROTEASE_HIS"/>
    <property type="match status" value="1"/>
</dbReference>
<reference evidence="5" key="1">
    <citation type="journal article" date="2020" name="ISME J.">
        <title>Comparative genomics reveals insights into cyanobacterial evolution and habitat adaptation.</title>
        <authorList>
            <person name="Chen M.Y."/>
            <person name="Teng W.K."/>
            <person name="Zhao L."/>
            <person name="Hu C.X."/>
            <person name="Zhou Y.K."/>
            <person name="Han B.P."/>
            <person name="Song L.R."/>
            <person name="Shu W.S."/>
        </authorList>
    </citation>
    <scope>NUCLEOTIDE SEQUENCE [LARGE SCALE GENOMIC DNA]</scope>
    <source>
        <strain evidence="5">FACHB-251</strain>
    </source>
</reference>
<dbReference type="SMART" id="SM00645">
    <property type="entry name" value="Pept_C1"/>
    <property type="match status" value="1"/>
</dbReference>
<evidence type="ECO:0000256" key="1">
    <source>
        <dbReference type="ARBA" id="ARBA00008455"/>
    </source>
</evidence>
<dbReference type="InterPro" id="IPR038765">
    <property type="entry name" value="Papain-like_cys_pep_sf"/>
</dbReference>
<dbReference type="PROSITE" id="PS00139">
    <property type="entry name" value="THIOL_PROTEASE_CYS"/>
    <property type="match status" value="1"/>
</dbReference>